<dbReference type="InterPro" id="IPR052909">
    <property type="entry name" value="Transposase_6_like"/>
</dbReference>
<dbReference type="AlphaFoldDB" id="A0A017TB12"/>
<gene>
    <name evidence="2" type="ORF">CAP_2470</name>
</gene>
<evidence type="ECO:0000313" key="3">
    <source>
        <dbReference type="Proteomes" id="UP000019678"/>
    </source>
</evidence>
<feature type="domain" description="Insertion element IS402-like" evidence="1">
    <location>
        <begin position="1"/>
        <end position="43"/>
    </location>
</feature>
<sequence length="93" mass="10480">MEAVLWIDRTGAPWRDLPGEFGPWKTTYNRFNGWSKSGKWLRLLKAMQTDVDKEWVSIDTTVVRAHQHAAGAKGGARGRALVDLAEASQPRFI</sequence>
<dbReference type="PANTHER" id="PTHR46637">
    <property type="entry name" value="TIS1421-TRANSPOSASE PROTEIN A"/>
    <property type="match status" value="1"/>
</dbReference>
<comment type="caution">
    <text evidence="2">The sequence shown here is derived from an EMBL/GenBank/DDBJ whole genome shotgun (WGS) entry which is preliminary data.</text>
</comment>
<dbReference type="PANTHER" id="PTHR46637:SF1">
    <property type="entry name" value="BLL5188 PROTEIN"/>
    <property type="match status" value="1"/>
</dbReference>
<dbReference type="Proteomes" id="UP000019678">
    <property type="component" value="Unassembled WGS sequence"/>
</dbReference>
<dbReference type="InterPro" id="IPR025161">
    <property type="entry name" value="IS402-like_dom"/>
</dbReference>
<evidence type="ECO:0000313" key="2">
    <source>
        <dbReference type="EMBL" id="EYF06010.1"/>
    </source>
</evidence>
<dbReference type="EMBL" id="ASRX01000019">
    <property type="protein sequence ID" value="EYF06010.1"/>
    <property type="molecule type" value="Genomic_DNA"/>
</dbReference>
<dbReference type="eggNOG" id="COG3293">
    <property type="taxonomic scope" value="Bacteria"/>
</dbReference>
<accession>A0A017TB12</accession>
<name>A0A017TB12_9BACT</name>
<proteinExistence type="predicted"/>
<protein>
    <submittedName>
        <fullName evidence="2">IS298, transposase OrfA</fullName>
    </submittedName>
</protein>
<evidence type="ECO:0000259" key="1">
    <source>
        <dbReference type="Pfam" id="PF13340"/>
    </source>
</evidence>
<keyword evidence="3" id="KW-1185">Reference proteome</keyword>
<organism evidence="2 3">
    <name type="scientific">Chondromyces apiculatus DSM 436</name>
    <dbReference type="NCBI Taxonomy" id="1192034"/>
    <lineage>
        <taxon>Bacteria</taxon>
        <taxon>Pseudomonadati</taxon>
        <taxon>Myxococcota</taxon>
        <taxon>Polyangia</taxon>
        <taxon>Polyangiales</taxon>
        <taxon>Polyangiaceae</taxon>
        <taxon>Chondromyces</taxon>
    </lineage>
</organism>
<reference evidence="2 3" key="1">
    <citation type="submission" date="2013-05" db="EMBL/GenBank/DDBJ databases">
        <title>Genome assembly of Chondromyces apiculatus DSM 436.</title>
        <authorList>
            <person name="Sharma G."/>
            <person name="Khatri I."/>
            <person name="Kaur C."/>
            <person name="Mayilraj S."/>
            <person name="Subramanian S."/>
        </authorList>
    </citation>
    <scope>NUCLEOTIDE SEQUENCE [LARGE SCALE GENOMIC DNA]</scope>
    <source>
        <strain evidence="2 3">DSM 436</strain>
    </source>
</reference>
<dbReference type="Pfam" id="PF13340">
    <property type="entry name" value="DUF4096"/>
    <property type="match status" value="1"/>
</dbReference>
<dbReference type="STRING" id="1192034.CAP_2470"/>